<proteinExistence type="predicted"/>
<accession>A0A917ZPW4</accession>
<feature type="compositionally biased region" description="Basic and acidic residues" evidence="1">
    <location>
        <begin position="1"/>
        <end position="10"/>
    </location>
</feature>
<evidence type="ECO:0000313" key="3">
    <source>
        <dbReference type="Proteomes" id="UP000641932"/>
    </source>
</evidence>
<protein>
    <recommendedName>
        <fullName evidence="4">Phosphonatase-like hydrolase</fullName>
    </recommendedName>
</protein>
<reference evidence="2" key="2">
    <citation type="submission" date="2020-09" db="EMBL/GenBank/DDBJ databases">
        <authorList>
            <person name="Sun Q."/>
            <person name="Zhou Y."/>
        </authorList>
    </citation>
    <scope>NUCLEOTIDE SEQUENCE</scope>
    <source>
        <strain evidence="2">CGMCC 4.7201</strain>
    </source>
</reference>
<dbReference type="PANTHER" id="PTHR43434:SF19">
    <property type="entry name" value="PHOSPHONOACETALDEHYDE HYDROLASE"/>
    <property type="match status" value="1"/>
</dbReference>
<dbReference type="SFLD" id="SFLDG01129">
    <property type="entry name" value="C1.5:_HAD__Beta-PGM__Phosphata"/>
    <property type="match status" value="1"/>
</dbReference>
<dbReference type="EMBL" id="BMMS01000012">
    <property type="protein sequence ID" value="GGO89128.1"/>
    <property type="molecule type" value="Genomic_DNA"/>
</dbReference>
<dbReference type="Proteomes" id="UP000641932">
    <property type="component" value="Unassembled WGS sequence"/>
</dbReference>
<dbReference type="PANTHER" id="PTHR43434">
    <property type="entry name" value="PHOSPHOGLYCOLATE PHOSPHATASE"/>
    <property type="match status" value="1"/>
</dbReference>
<reference evidence="2" key="1">
    <citation type="journal article" date="2014" name="Int. J. Syst. Evol. Microbiol.">
        <title>Complete genome sequence of Corynebacterium casei LMG S-19264T (=DSM 44701T), isolated from a smear-ripened cheese.</title>
        <authorList>
            <consortium name="US DOE Joint Genome Institute (JGI-PGF)"/>
            <person name="Walter F."/>
            <person name="Albersmeier A."/>
            <person name="Kalinowski J."/>
            <person name="Ruckert C."/>
        </authorList>
    </citation>
    <scope>NUCLEOTIDE SEQUENCE</scope>
    <source>
        <strain evidence="2">CGMCC 4.7201</strain>
    </source>
</reference>
<evidence type="ECO:0008006" key="4">
    <source>
        <dbReference type="Google" id="ProtNLM"/>
    </source>
</evidence>
<feature type="region of interest" description="Disordered" evidence="1">
    <location>
        <begin position="1"/>
        <end position="75"/>
    </location>
</feature>
<dbReference type="Pfam" id="PF00702">
    <property type="entry name" value="Hydrolase"/>
    <property type="match status" value="1"/>
</dbReference>
<dbReference type="SFLD" id="SFLDS00003">
    <property type="entry name" value="Haloacid_Dehalogenase"/>
    <property type="match status" value="1"/>
</dbReference>
<dbReference type="GO" id="GO:0005829">
    <property type="term" value="C:cytosol"/>
    <property type="evidence" value="ECO:0007669"/>
    <property type="project" value="TreeGrafter"/>
</dbReference>
<dbReference type="InterPro" id="IPR050155">
    <property type="entry name" value="HAD-like_hydrolase_sf"/>
</dbReference>
<dbReference type="SUPFAM" id="SSF56784">
    <property type="entry name" value="HAD-like"/>
    <property type="match status" value="1"/>
</dbReference>
<dbReference type="GO" id="GO:0008967">
    <property type="term" value="F:phosphoglycolate phosphatase activity"/>
    <property type="evidence" value="ECO:0007669"/>
    <property type="project" value="TreeGrafter"/>
</dbReference>
<keyword evidence="3" id="KW-1185">Reference proteome</keyword>
<dbReference type="Gene3D" id="3.40.50.1000">
    <property type="entry name" value="HAD superfamily/HAD-like"/>
    <property type="match status" value="1"/>
</dbReference>
<evidence type="ECO:0000256" key="1">
    <source>
        <dbReference type="SAM" id="MobiDB-lite"/>
    </source>
</evidence>
<dbReference type="InterPro" id="IPR023214">
    <property type="entry name" value="HAD_sf"/>
</dbReference>
<feature type="compositionally biased region" description="Basic and acidic residues" evidence="1">
    <location>
        <begin position="32"/>
        <end position="75"/>
    </location>
</feature>
<evidence type="ECO:0000313" key="2">
    <source>
        <dbReference type="EMBL" id="GGO89128.1"/>
    </source>
</evidence>
<sequence length="303" mass="32481">MNGAMRDRTGGDGSDDGDGVKDRKGIRKGIRKGMENMDANRSDGLRTGEKRTGEKKAGDRRGDDSRMDDKRDDRRDDADGRIELVVLDMAGTTVADRGLVEQAFAVAAERCGVIPGSDDHEAKLDYVRRTMGESKISVFRELFGDEGLAQRANREFENAYHDLIDAGGCAPLPGAVEAIERLRAGGRKVVLTTGFSRATRDRVLDALDWHGLVDLTLCPADAGRGRPYPDMVLHALLRTGGRDVRRIAVAGDTGYDMLTGRRAGASVVAGVLTGAHGKGRLAESGATHVLGSVAELPALLESR</sequence>
<dbReference type="InterPro" id="IPR036412">
    <property type="entry name" value="HAD-like_sf"/>
</dbReference>
<dbReference type="GO" id="GO:0006281">
    <property type="term" value="P:DNA repair"/>
    <property type="evidence" value="ECO:0007669"/>
    <property type="project" value="TreeGrafter"/>
</dbReference>
<organism evidence="2 3">
    <name type="scientific">Wenjunlia tyrosinilytica</name>
    <dbReference type="NCBI Taxonomy" id="1544741"/>
    <lineage>
        <taxon>Bacteria</taxon>
        <taxon>Bacillati</taxon>
        <taxon>Actinomycetota</taxon>
        <taxon>Actinomycetes</taxon>
        <taxon>Kitasatosporales</taxon>
        <taxon>Streptomycetaceae</taxon>
        <taxon>Wenjunlia</taxon>
    </lineage>
</organism>
<comment type="caution">
    <text evidence="2">The sequence shown here is derived from an EMBL/GenBank/DDBJ whole genome shotgun (WGS) entry which is preliminary data.</text>
</comment>
<dbReference type="InterPro" id="IPR022468">
    <property type="entry name" value="PhnX-like"/>
</dbReference>
<dbReference type="AlphaFoldDB" id="A0A917ZPW4"/>
<dbReference type="NCBIfam" id="TIGR03351">
    <property type="entry name" value="PhnX-like"/>
    <property type="match status" value="1"/>
</dbReference>
<name>A0A917ZPW4_9ACTN</name>
<gene>
    <name evidence="2" type="ORF">GCM10012280_31550</name>
</gene>